<keyword evidence="9" id="KW-0653">Protein transport</keyword>
<dbReference type="EMBL" id="UOFQ01000030">
    <property type="protein sequence ID" value="VAW85818.1"/>
    <property type="molecule type" value="Genomic_DNA"/>
</dbReference>
<feature type="transmembrane region" description="Helical" evidence="13">
    <location>
        <begin position="115"/>
        <end position="138"/>
    </location>
</feature>
<proteinExistence type="inferred from homology"/>
<evidence type="ECO:0000256" key="6">
    <source>
        <dbReference type="ARBA" id="ARBA00022475"/>
    </source>
</evidence>
<keyword evidence="10 13" id="KW-1133">Transmembrane helix</keyword>
<feature type="transmembrane region" description="Helical" evidence="13">
    <location>
        <begin position="163"/>
        <end position="185"/>
    </location>
</feature>
<keyword evidence="7" id="KW-0997">Cell inner membrane</keyword>
<comment type="function">
    <text evidence="12">Involved in the TonB-dependent energy-dependent transport of various receptor-bound substrates. Protects ExbD from proteolytic degradation and functionally stabilizes TonB.</text>
</comment>
<evidence type="ECO:0000256" key="13">
    <source>
        <dbReference type="SAM" id="Phobius"/>
    </source>
</evidence>
<evidence type="ECO:0000256" key="1">
    <source>
        <dbReference type="ARBA" id="ARBA00004429"/>
    </source>
</evidence>
<evidence type="ECO:0000256" key="4">
    <source>
        <dbReference type="ARBA" id="ARBA00022093"/>
    </source>
</evidence>
<evidence type="ECO:0000256" key="3">
    <source>
        <dbReference type="ARBA" id="ARBA00011471"/>
    </source>
</evidence>
<comment type="subcellular location">
    <subcellularLocation>
        <location evidence="1">Cell inner membrane</location>
        <topology evidence="1">Multi-pass membrane protein</topology>
    </subcellularLocation>
</comment>
<evidence type="ECO:0000313" key="15">
    <source>
        <dbReference type="EMBL" id="VAW85818.1"/>
    </source>
</evidence>
<dbReference type="InterPro" id="IPR050790">
    <property type="entry name" value="ExbB/TolQ_transport"/>
</dbReference>
<evidence type="ECO:0000256" key="5">
    <source>
        <dbReference type="ARBA" id="ARBA00022448"/>
    </source>
</evidence>
<gene>
    <name evidence="15" type="ORF">MNBD_GAMMA17-2163</name>
</gene>
<evidence type="ECO:0000256" key="2">
    <source>
        <dbReference type="ARBA" id="ARBA00010442"/>
    </source>
</evidence>
<dbReference type="GO" id="GO:0017038">
    <property type="term" value="P:protein import"/>
    <property type="evidence" value="ECO:0007669"/>
    <property type="project" value="TreeGrafter"/>
</dbReference>
<evidence type="ECO:0000256" key="7">
    <source>
        <dbReference type="ARBA" id="ARBA00022519"/>
    </source>
</evidence>
<reference evidence="15" key="1">
    <citation type="submission" date="2018-06" db="EMBL/GenBank/DDBJ databases">
        <authorList>
            <person name="Zhirakovskaya E."/>
        </authorList>
    </citation>
    <scope>NUCLEOTIDE SEQUENCE</scope>
</reference>
<feature type="transmembrane region" description="Helical" evidence="13">
    <location>
        <begin position="17"/>
        <end position="37"/>
    </location>
</feature>
<organism evidence="15">
    <name type="scientific">hydrothermal vent metagenome</name>
    <dbReference type="NCBI Taxonomy" id="652676"/>
    <lineage>
        <taxon>unclassified sequences</taxon>
        <taxon>metagenomes</taxon>
        <taxon>ecological metagenomes</taxon>
    </lineage>
</organism>
<protein>
    <recommendedName>
        <fullName evidence="4">Biopolymer transport protein ExbB</fullName>
    </recommendedName>
</protein>
<feature type="domain" description="MotA/TolQ/ExbB proton channel" evidence="14">
    <location>
        <begin position="75"/>
        <end position="192"/>
    </location>
</feature>
<keyword evidence="8 13" id="KW-0812">Transmembrane</keyword>
<evidence type="ECO:0000256" key="8">
    <source>
        <dbReference type="ARBA" id="ARBA00022692"/>
    </source>
</evidence>
<evidence type="ECO:0000259" key="14">
    <source>
        <dbReference type="Pfam" id="PF01618"/>
    </source>
</evidence>
<name>A0A3B0YXP5_9ZZZZ</name>
<dbReference type="GO" id="GO:0005886">
    <property type="term" value="C:plasma membrane"/>
    <property type="evidence" value="ECO:0007669"/>
    <property type="project" value="UniProtKB-SubCell"/>
</dbReference>
<dbReference type="InterPro" id="IPR002898">
    <property type="entry name" value="MotA_ExbB_proton_chnl"/>
</dbReference>
<evidence type="ECO:0000256" key="11">
    <source>
        <dbReference type="ARBA" id="ARBA00023136"/>
    </source>
</evidence>
<comment type="similarity">
    <text evidence="2">Belongs to the ExbB/TolQ family.</text>
</comment>
<sequence>MAVENTLWLTWWHEADIVIQSVFILLISMSLLSWSLMSYKAQQLRRIINEERLASAHLDTHAPLTTTQEKLIASQPSHALLSEALKQPDHYQREAISSQLSQRLQQERLQLENGLTLLATIGNSAPFIGLFGTVWGIMHALHALGGSETAIALDAIAGPVSEALAATAAGIFTAVPAVIAYNLLVRRIRFVSGVMEGNAIRILNQRCAINTSSC</sequence>
<dbReference type="PANTHER" id="PTHR30625">
    <property type="entry name" value="PROTEIN TOLQ"/>
    <property type="match status" value="1"/>
</dbReference>
<keyword evidence="11 13" id="KW-0472">Membrane</keyword>
<keyword evidence="5" id="KW-0813">Transport</keyword>
<dbReference type="AlphaFoldDB" id="A0A3B0YXP5"/>
<keyword evidence="6" id="KW-1003">Cell membrane</keyword>
<dbReference type="Pfam" id="PF01618">
    <property type="entry name" value="MotA_ExbB"/>
    <property type="match status" value="1"/>
</dbReference>
<accession>A0A3B0YXP5</accession>
<evidence type="ECO:0000256" key="10">
    <source>
        <dbReference type="ARBA" id="ARBA00022989"/>
    </source>
</evidence>
<evidence type="ECO:0000256" key="9">
    <source>
        <dbReference type="ARBA" id="ARBA00022927"/>
    </source>
</evidence>
<evidence type="ECO:0000256" key="12">
    <source>
        <dbReference type="ARBA" id="ARBA00024816"/>
    </source>
</evidence>
<comment type="subunit">
    <text evidence="3">The accessory proteins ExbB and ExbD seem to form a complex with TonB.</text>
</comment>
<dbReference type="PANTHER" id="PTHR30625:SF14">
    <property type="entry name" value="BIOPOLYMER TRANSPORT PROTEIN EXBB"/>
    <property type="match status" value="1"/>
</dbReference>